<sequence>MPRQPSAAVRKFIAGRRFVAVAVASFVVTSVLCALTSQRQRAQHVATNVTVDVYDVTTPIRQYGRCVRLRTSPSPLVCVHDPNVDRYVSAAILAGDIWESDAVRCFQYLLRLDEGLGVVDIGANVGEYSLLAAAMGRHVVAVEARLVHVQMMHRAVVDDRVGALVTLVHNAVSDRRDWAALYARRDNPGATKAVPARRPCRRQTRCPPSDQYVRTVTLDDLLAVIPFSRALVKFDIEGDEAKVALQSTRFLQTLCVPYILMEWLFAASASTDESPLALLDYMRRHGYRPMTVTRTRLDWRRWRHWPDNVLWVLASAPL</sequence>
<dbReference type="Proteomes" id="UP001209878">
    <property type="component" value="Unassembled WGS sequence"/>
</dbReference>
<proteinExistence type="predicted"/>
<dbReference type="NCBIfam" id="TIGR01444">
    <property type="entry name" value="fkbM_fam"/>
    <property type="match status" value="1"/>
</dbReference>
<dbReference type="PANTHER" id="PTHR34203">
    <property type="entry name" value="METHYLTRANSFERASE, FKBM FAMILY PROTEIN"/>
    <property type="match status" value="1"/>
</dbReference>
<dbReference type="PANTHER" id="PTHR34203:SF15">
    <property type="entry name" value="SLL1173 PROTEIN"/>
    <property type="match status" value="1"/>
</dbReference>
<evidence type="ECO:0000313" key="2">
    <source>
        <dbReference type="EMBL" id="KAK2182329.1"/>
    </source>
</evidence>
<accession>A0AAD9L2V2</accession>
<keyword evidence="3" id="KW-1185">Reference proteome</keyword>
<name>A0AAD9L2V2_RIDPI</name>
<organism evidence="2 3">
    <name type="scientific">Ridgeia piscesae</name>
    <name type="common">Tubeworm</name>
    <dbReference type="NCBI Taxonomy" id="27915"/>
    <lineage>
        <taxon>Eukaryota</taxon>
        <taxon>Metazoa</taxon>
        <taxon>Spiralia</taxon>
        <taxon>Lophotrochozoa</taxon>
        <taxon>Annelida</taxon>
        <taxon>Polychaeta</taxon>
        <taxon>Sedentaria</taxon>
        <taxon>Canalipalpata</taxon>
        <taxon>Sabellida</taxon>
        <taxon>Siboglinidae</taxon>
        <taxon>Ridgeia</taxon>
    </lineage>
</organism>
<dbReference type="SUPFAM" id="SSF53335">
    <property type="entry name" value="S-adenosyl-L-methionine-dependent methyltransferases"/>
    <property type="match status" value="1"/>
</dbReference>
<evidence type="ECO:0000313" key="3">
    <source>
        <dbReference type="Proteomes" id="UP001209878"/>
    </source>
</evidence>
<feature type="domain" description="Methyltransferase FkbM" evidence="1">
    <location>
        <begin position="120"/>
        <end position="288"/>
    </location>
</feature>
<dbReference type="AlphaFoldDB" id="A0AAD9L2V2"/>
<dbReference type="Gene3D" id="3.40.50.150">
    <property type="entry name" value="Vaccinia Virus protein VP39"/>
    <property type="match status" value="1"/>
</dbReference>
<dbReference type="EMBL" id="JAODUO010000358">
    <property type="protein sequence ID" value="KAK2182329.1"/>
    <property type="molecule type" value="Genomic_DNA"/>
</dbReference>
<dbReference type="InterPro" id="IPR006342">
    <property type="entry name" value="FkbM_mtfrase"/>
</dbReference>
<protein>
    <recommendedName>
        <fullName evidence="1">Methyltransferase FkbM domain-containing protein</fullName>
    </recommendedName>
</protein>
<comment type="caution">
    <text evidence="2">The sequence shown here is derived from an EMBL/GenBank/DDBJ whole genome shotgun (WGS) entry which is preliminary data.</text>
</comment>
<dbReference type="InterPro" id="IPR052514">
    <property type="entry name" value="SAM-dependent_MTase"/>
</dbReference>
<evidence type="ECO:0000259" key="1">
    <source>
        <dbReference type="Pfam" id="PF05050"/>
    </source>
</evidence>
<dbReference type="Pfam" id="PF05050">
    <property type="entry name" value="Methyltransf_21"/>
    <property type="match status" value="1"/>
</dbReference>
<dbReference type="InterPro" id="IPR029063">
    <property type="entry name" value="SAM-dependent_MTases_sf"/>
</dbReference>
<reference evidence="2" key="1">
    <citation type="journal article" date="2023" name="Mol. Biol. Evol.">
        <title>Third-Generation Sequencing Reveals the Adaptive Role of the Epigenome in Three Deep-Sea Polychaetes.</title>
        <authorList>
            <person name="Perez M."/>
            <person name="Aroh O."/>
            <person name="Sun Y."/>
            <person name="Lan Y."/>
            <person name="Juniper S.K."/>
            <person name="Young C.R."/>
            <person name="Angers B."/>
            <person name="Qian P.Y."/>
        </authorList>
    </citation>
    <scope>NUCLEOTIDE SEQUENCE</scope>
    <source>
        <strain evidence="2">R07B-5</strain>
    </source>
</reference>
<gene>
    <name evidence="2" type="ORF">NP493_358g02003</name>
</gene>